<evidence type="ECO:0000256" key="10">
    <source>
        <dbReference type="SAM" id="MobiDB-lite"/>
    </source>
</evidence>
<dbReference type="Proteomes" id="UP000218765">
    <property type="component" value="Chromosome"/>
</dbReference>
<evidence type="ECO:0000256" key="6">
    <source>
        <dbReference type="ARBA" id="ARBA00022801"/>
    </source>
</evidence>
<dbReference type="OrthoDB" id="6129890at2"/>
<dbReference type="Pfam" id="PF00082">
    <property type="entry name" value="Peptidase_S8"/>
    <property type="match status" value="1"/>
</dbReference>
<dbReference type="PANTHER" id="PTHR43806">
    <property type="entry name" value="PEPTIDASE S8"/>
    <property type="match status" value="1"/>
</dbReference>
<gene>
    <name evidence="13" type="ORF">FOKN1_1597</name>
</gene>
<evidence type="ECO:0000256" key="9">
    <source>
        <dbReference type="PROSITE-ProRule" id="PRU01240"/>
    </source>
</evidence>
<keyword evidence="5 11" id="KW-0732">Signal</keyword>
<feature type="region of interest" description="Disordered" evidence="10">
    <location>
        <begin position="174"/>
        <end position="197"/>
    </location>
</feature>
<evidence type="ECO:0000259" key="12">
    <source>
        <dbReference type="Pfam" id="PF00082"/>
    </source>
</evidence>
<comment type="similarity">
    <text evidence="2 9">Belongs to the peptidase S8 family.</text>
</comment>
<evidence type="ECO:0000256" key="5">
    <source>
        <dbReference type="ARBA" id="ARBA00022729"/>
    </source>
</evidence>
<feature type="active site" description="Charge relay system" evidence="9">
    <location>
        <position position="206"/>
    </location>
</feature>
<keyword evidence="3" id="KW-0964">Secreted</keyword>
<dbReference type="SUPFAM" id="SSF52743">
    <property type="entry name" value="Subtilisin-like"/>
    <property type="match status" value="1"/>
</dbReference>
<evidence type="ECO:0000256" key="7">
    <source>
        <dbReference type="ARBA" id="ARBA00022825"/>
    </source>
</evidence>
<evidence type="ECO:0000256" key="8">
    <source>
        <dbReference type="ARBA" id="ARBA00023145"/>
    </source>
</evidence>
<sequence>MIEIWKRLVLPVLLAGFSLSALAAETHDRLLLRLQEGVDETAFLQRIGERFARDFVIQRRLGYTLVLNFTPALPRTGAADLAVQVDSLPEVMYAQLPGGRLQPQFVPNDALYPNQWHLFDTYGINAQEAWDRTRGSSSVVIAQVDTGILGHEDLDSGRVLPGYDFVSDPFMANDGDGMDADPTDPGDAVAQDECGNGNDAADSSWHGLLVAGIMLATADNTLGVVGVDHRARLLPVRAFGRCGGDFVDILTGMSWAAGLPVTDEADNPIPDNPNPADVINLSFAGSGSCDPVIQDIIDQIRARGVVLVAAAGNEGMPDMSSVLPANCTGVIAVAATTRTGDRAGYSNYGAEIEISAPGGEGFESILTLHNTGDITAEFDDYAAFNGTSMAAAQVSAAVALMRAVDGDVSPATVTSLLINSAQPFPGGSTCATTICGAGILDLDAALQQVAQSGSAAVDSGGGGCMLAGQDRHDLGLTLLLTLLLVGRLAGRRASNP</sequence>
<dbReference type="InterPro" id="IPR036852">
    <property type="entry name" value="Peptidase_S8/S53_dom_sf"/>
</dbReference>
<evidence type="ECO:0000256" key="3">
    <source>
        <dbReference type="ARBA" id="ARBA00022525"/>
    </source>
</evidence>
<dbReference type="CDD" id="cd07496">
    <property type="entry name" value="Peptidases_S8_13"/>
    <property type="match status" value="1"/>
</dbReference>
<keyword evidence="6 9" id="KW-0378">Hydrolase</keyword>
<dbReference type="EMBL" id="AP018052">
    <property type="protein sequence ID" value="BAZ93985.1"/>
    <property type="molecule type" value="Genomic_DNA"/>
</dbReference>
<keyword evidence="14" id="KW-1185">Reference proteome</keyword>
<evidence type="ECO:0000256" key="2">
    <source>
        <dbReference type="ARBA" id="ARBA00011073"/>
    </source>
</evidence>
<accession>A0A1Z4VR78</accession>
<feature type="domain" description="Peptidase S8/S53" evidence="12">
    <location>
        <begin position="137"/>
        <end position="423"/>
    </location>
</feature>
<dbReference type="Gene3D" id="3.40.50.200">
    <property type="entry name" value="Peptidase S8/S53 domain"/>
    <property type="match status" value="1"/>
</dbReference>
<dbReference type="PANTHER" id="PTHR43806:SF11">
    <property type="entry name" value="CEREVISIN-RELATED"/>
    <property type="match status" value="1"/>
</dbReference>
<dbReference type="InterPro" id="IPR050131">
    <property type="entry name" value="Peptidase_S8_subtilisin-like"/>
</dbReference>
<feature type="chain" id="PRO_5012938749" evidence="11">
    <location>
        <begin position="24"/>
        <end position="496"/>
    </location>
</feature>
<evidence type="ECO:0000313" key="13">
    <source>
        <dbReference type="EMBL" id="BAZ93985.1"/>
    </source>
</evidence>
<feature type="active site" description="Charge relay system" evidence="9">
    <location>
        <position position="145"/>
    </location>
</feature>
<organism evidence="13 14">
    <name type="scientific">Thiohalobacter thiocyanaticus</name>
    <dbReference type="NCBI Taxonomy" id="585455"/>
    <lineage>
        <taxon>Bacteria</taxon>
        <taxon>Pseudomonadati</taxon>
        <taxon>Pseudomonadota</taxon>
        <taxon>Gammaproteobacteria</taxon>
        <taxon>Thiohalobacterales</taxon>
        <taxon>Thiohalobacteraceae</taxon>
        <taxon>Thiohalobacter</taxon>
    </lineage>
</organism>
<dbReference type="PROSITE" id="PS51892">
    <property type="entry name" value="SUBTILASE"/>
    <property type="match status" value="1"/>
</dbReference>
<evidence type="ECO:0000256" key="4">
    <source>
        <dbReference type="ARBA" id="ARBA00022670"/>
    </source>
</evidence>
<evidence type="ECO:0000256" key="1">
    <source>
        <dbReference type="ARBA" id="ARBA00004613"/>
    </source>
</evidence>
<keyword evidence="4 9" id="KW-0645">Protease</keyword>
<evidence type="ECO:0000256" key="11">
    <source>
        <dbReference type="SAM" id="SignalP"/>
    </source>
</evidence>
<comment type="subcellular location">
    <subcellularLocation>
        <location evidence="1">Secreted</location>
    </subcellularLocation>
</comment>
<name>A0A1Z4VR78_9GAMM</name>
<dbReference type="FunFam" id="3.40.50.200:FF:000022">
    <property type="entry name" value="Extracellular protease"/>
    <property type="match status" value="1"/>
</dbReference>
<reference evidence="13 14" key="1">
    <citation type="submission" date="2017-05" db="EMBL/GenBank/DDBJ databases">
        <title>Thiocyanate degradation by Thiohalobacter thiocyanaticus FOKN1.</title>
        <authorList>
            <person name="Oshiki M."/>
            <person name="Fukushima T."/>
            <person name="Kawano S."/>
            <person name="Nakagawa J."/>
        </authorList>
    </citation>
    <scope>NUCLEOTIDE SEQUENCE [LARGE SCALE GENOMIC DNA]</scope>
    <source>
        <strain evidence="13 14">FOKN1</strain>
    </source>
</reference>
<dbReference type="GO" id="GO:0006508">
    <property type="term" value="P:proteolysis"/>
    <property type="evidence" value="ECO:0007669"/>
    <property type="project" value="UniProtKB-KW"/>
</dbReference>
<keyword evidence="7 9" id="KW-0720">Serine protease</keyword>
<evidence type="ECO:0000313" key="14">
    <source>
        <dbReference type="Proteomes" id="UP000218765"/>
    </source>
</evidence>
<dbReference type="GO" id="GO:0004252">
    <property type="term" value="F:serine-type endopeptidase activity"/>
    <property type="evidence" value="ECO:0007669"/>
    <property type="project" value="UniProtKB-UniRule"/>
</dbReference>
<proteinExistence type="inferred from homology"/>
<dbReference type="InterPro" id="IPR015500">
    <property type="entry name" value="Peptidase_S8_subtilisin-rel"/>
</dbReference>
<protein>
    <submittedName>
        <fullName evidence="13">Subtilisin-like serine proteases</fullName>
    </submittedName>
</protein>
<feature type="active site" description="Charge relay system" evidence="9">
    <location>
        <position position="388"/>
    </location>
</feature>
<dbReference type="RefSeq" id="WP_096366123.1">
    <property type="nucleotide sequence ID" value="NZ_AP018052.1"/>
</dbReference>
<dbReference type="PRINTS" id="PR00723">
    <property type="entry name" value="SUBTILISIN"/>
</dbReference>
<feature type="signal peptide" evidence="11">
    <location>
        <begin position="1"/>
        <end position="23"/>
    </location>
</feature>
<keyword evidence="8" id="KW-0865">Zymogen</keyword>
<dbReference type="KEGG" id="ttc:FOKN1_1597"/>
<dbReference type="InterPro" id="IPR000209">
    <property type="entry name" value="Peptidase_S8/S53_dom"/>
</dbReference>
<dbReference type="AlphaFoldDB" id="A0A1Z4VR78"/>
<dbReference type="InterPro" id="IPR034176">
    <property type="entry name" value="Peptidases_S8_13"/>
</dbReference>
<dbReference type="GO" id="GO:0005576">
    <property type="term" value="C:extracellular region"/>
    <property type="evidence" value="ECO:0007669"/>
    <property type="project" value="UniProtKB-SubCell"/>
</dbReference>